<dbReference type="Gene3D" id="3.40.50.150">
    <property type="entry name" value="Vaccinia Virus protein VP39"/>
    <property type="match status" value="1"/>
</dbReference>
<keyword evidence="1" id="KW-0808">Transferase</keyword>
<accession>A0A0B5AUU2</accession>
<dbReference type="InterPro" id="IPR029063">
    <property type="entry name" value="SAM-dependent_MTases_sf"/>
</dbReference>
<dbReference type="HOGENOM" id="CLU_2954348_0_0_9"/>
<organism evidence="1 2">
    <name type="scientific">Jeotgalibacillus malaysiensis</name>
    <dbReference type="NCBI Taxonomy" id="1508404"/>
    <lineage>
        <taxon>Bacteria</taxon>
        <taxon>Bacillati</taxon>
        <taxon>Bacillota</taxon>
        <taxon>Bacilli</taxon>
        <taxon>Bacillales</taxon>
        <taxon>Caryophanaceae</taxon>
        <taxon>Jeotgalibacillus</taxon>
    </lineage>
</organism>
<keyword evidence="2" id="KW-1185">Reference proteome</keyword>
<dbReference type="Proteomes" id="UP000031449">
    <property type="component" value="Chromosome"/>
</dbReference>
<dbReference type="BioCyc" id="JESP1508404:G14D9-12317-MONOMER"/>
<dbReference type="STRING" id="1508404.JMA_30360"/>
<sequence length="59" mass="6566">MSEQLPSHMNRPGLIGFEVGAGQGETIAALLKKAFPEDRTEVIYDINGKDRMVFCELLK</sequence>
<name>A0A0B5AUU2_9BACL</name>
<protein>
    <submittedName>
        <fullName evidence="1">N5-glutamine S-adenosyl-L-methionine-dependent methyltransferase</fullName>
    </submittedName>
</protein>
<dbReference type="GO" id="GO:0032259">
    <property type="term" value="P:methylation"/>
    <property type="evidence" value="ECO:0007669"/>
    <property type="project" value="UniProtKB-KW"/>
</dbReference>
<evidence type="ECO:0000313" key="1">
    <source>
        <dbReference type="EMBL" id="AJD92353.1"/>
    </source>
</evidence>
<dbReference type="EMBL" id="CP009416">
    <property type="protein sequence ID" value="AJD92353.1"/>
    <property type="molecule type" value="Genomic_DNA"/>
</dbReference>
<reference evidence="1 2" key="1">
    <citation type="submission" date="2014-08" db="EMBL/GenBank/DDBJ databases">
        <title>Complete genome of a marine bacteria Jeotgalibacillus malaysiensis.</title>
        <authorList>
            <person name="Yaakop A.S."/>
            <person name="Chan K.-G."/>
            <person name="Goh K.M."/>
        </authorList>
    </citation>
    <scope>NUCLEOTIDE SEQUENCE [LARGE SCALE GENOMIC DNA]</scope>
    <source>
        <strain evidence="1 2">D5</strain>
    </source>
</reference>
<gene>
    <name evidence="1" type="ORF">JMA_30360</name>
</gene>
<dbReference type="KEGG" id="jeo:JMA_30360"/>
<proteinExistence type="predicted"/>
<dbReference type="GO" id="GO:0008168">
    <property type="term" value="F:methyltransferase activity"/>
    <property type="evidence" value="ECO:0007669"/>
    <property type="project" value="UniProtKB-KW"/>
</dbReference>
<keyword evidence="1" id="KW-0489">Methyltransferase</keyword>
<dbReference type="AlphaFoldDB" id="A0A0B5AUU2"/>
<evidence type="ECO:0000313" key="2">
    <source>
        <dbReference type="Proteomes" id="UP000031449"/>
    </source>
</evidence>